<dbReference type="Gene3D" id="3.40.630.30">
    <property type="match status" value="1"/>
</dbReference>
<dbReference type="Proteomes" id="UP000190539">
    <property type="component" value="Unassembled WGS sequence"/>
</dbReference>
<evidence type="ECO:0000313" key="2">
    <source>
        <dbReference type="Proteomes" id="UP000190539"/>
    </source>
</evidence>
<keyword evidence="2" id="KW-1185">Reference proteome</keyword>
<dbReference type="InterPro" id="IPR016181">
    <property type="entry name" value="Acyl_CoA_acyltransferase"/>
</dbReference>
<comment type="caution">
    <text evidence="1">The sequence shown here is derived from an EMBL/GenBank/DDBJ whole genome shotgun (WGS) entry which is preliminary data.</text>
</comment>
<dbReference type="EMBL" id="MVFC01000009">
    <property type="protein sequence ID" value="OON79711.1"/>
    <property type="molecule type" value="Genomic_DNA"/>
</dbReference>
<dbReference type="STRING" id="83656.B1H18_14215"/>
<name>A0A1V4A913_9ACTN</name>
<evidence type="ECO:0000313" key="1">
    <source>
        <dbReference type="EMBL" id="OON79711.1"/>
    </source>
</evidence>
<sequence length="377" mass="42917">MHAGYHWRNSGHPAVTRWRTAVDTRDSAVFPAVRSDLNGMSVSYAGLAEGLAYTLEFTELRRETGSGKAARRTSARISGKALGAVSRLPDADVTIVGTSAARARQMTESASLIIPMRIHFVLDTQGGSDTARRKISKRERSQFNHDMKLRDWSWSVERDPAWFDFFYDRLYRPTMRNRHGTRERTETKEVSYECLFRSGRMFSLSQNGEHIAGALCHWDPATQVLTLRLLGVLDGSEEHYDNGAFKAIYHFLIGWAADNGVRFLDFQGTEPFLSKGTYQWKRRFGTRVILPPNHFGNKRLWLQVRRDTPEVRDFLVANPVLAEDVDGSLRAVYFHDSDRPARRDYSAKSPGVARVDHVDLDSFLASVPQNLDRRTHP</sequence>
<organism evidence="1 2">
    <name type="scientific">Streptomyces tsukubensis</name>
    <dbReference type="NCBI Taxonomy" id="83656"/>
    <lineage>
        <taxon>Bacteria</taxon>
        <taxon>Bacillati</taxon>
        <taxon>Actinomycetota</taxon>
        <taxon>Actinomycetes</taxon>
        <taxon>Kitasatosporales</taxon>
        <taxon>Streptomycetaceae</taxon>
        <taxon>Streptomyces</taxon>
    </lineage>
</organism>
<accession>A0A1V4A913</accession>
<gene>
    <name evidence="1" type="ORF">B1H18_14215</name>
</gene>
<dbReference type="SUPFAM" id="SSF55729">
    <property type="entry name" value="Acyl-CoA N-acyltransferases (Nat)"/>
    <property type="match status" value="1"/>
</dbReference>
<reference evidence="1 2" key="1">
    <citation type="submission" date="2017-02" db="EMBL/GenBank/DDBJ databases">
        <title>Draft Genome Sequence of Streptomyces tsukubaensis F601, a Producer of the immunosuppressant tacrolimus FK506.</title>
        <authorList>
            <person name="Zong G."/>
            <person name="Zhong C."/>
            <person name="Fu J."/>
            <person name="Qin R."/>
            <person name="Cao G."/>
        </authorList>
    </citation>
    <scope>NUCLEOTIDE SEQUENCE [LARGE SCALE GENOMIC DNA]</scope>
    <source>
        <strain evidence="1 2">F601</strain>
    </source>
</reference>
<proteinExistence type="predicted"/>
<protein>
    <recommendedName>
        <fullName evidence="3">BioF2-like acetyltransferase domain-containing protein</fullName>
    </recommendedName>
</protein>
<evidence type="ECO:0008006" key="3">
    <source>
        <dbReference type="Google" id="ProtNLM"/>
    </source>
</evidence>
<dbReference type="AlphaFoldDB" id="A0A1V4A913"/>